<dbReference type="InterPro" id="IPR029044">
    <property type="entry name" value="Nucleotide-diphossugar_trans"/>
</dbReference>
<feature type="domain" description="Glycosyltransferase 2-like" evidence="1">
    <location>
        <begin position="12"/>
        <end position="146"/>
    </location>
</feature>
<reference evidence="2" key="1">
    <citation type="submission" date="2024-05" db="EMBL/GenBank/DDBJ databases">
        <authorList>
            <person name="Yu L."/>
        </authorList>
    </citation>
    <scope>NUCLEOTIDE SEQUENCE</scope>
    <source>
        <strain evidence="2">G08B096</strain>
    </source>
</reference>
<dbReference type="Gene3D" id="3.90.550.10">
    <property type="entry name" value="Spore Coat Polysaccharide Biosynthesis Protein SpsA, Chain A"/>
    <property type="match status" value="1"/>
</dbReference>
<dbReference type="Pfam" id="PF00535">
    <property type="entry name" value="Glycos_transf_2"/>
    <property type="match status" value="1"/>
</dbReference>
<accession>A0AAU7W5T7</accession>
<dbReference type="RefSeq" id="WP_350347309.1">
    <property type="nucleotide sequence ID" value="NZ_CP158374.1"/>
</dbReference>
<sequence>MGDVRDRALRVSVVVATHNGTRFLESQLRSILRQQRPIDEVVLSDDASTDGTIELARATIESYRDPTHQLDLVVLTNPIALGVTRNFERGMRAATGDLIALSDQDDIWRPDRVERAVQVFRERPDVLLVASDAELIGADDAPLGRRLLETLGVDERTLARLGADSAARELLRRNLVTGATMVVRRQLVERATPFPVSWVHDEWLAIVAAASGRMVVLPDALIGYRQHDANQIGVSRASLRDRMSRLRTPRTPRNARLLARAGALAARAPEIASGDEAFIAAAIDKLGHEQVRSTLPAPRLRRVLPVLREQRTGRYSAYGNGPQDVLRDLVQPR</sequence>
<dbReference type="SUPFAM" id="SSF53448">
    <property type="entry name" value="Nucleotide-diphospho-sugar transferases"/>
    <property type="match status" value="1"/>
</dbReference>
<dbReference type="PANTHER" id="PTHR43685:SF2">
    <property type="entry name" value="GLYCOSYLTRANSFERASE 2-LIKE DOMAIN-CONTAINING PROTEIN"/>
    <property type="match status" value="1"/>
</dbReference>
<protein>
    <submittedName>
        <fullName evidence="2">Glycosyltransferase family 2 protein</fullName>
    </submittedName>
</protein>
<dbReference type="AlphaFoldDB" id="A0AAU7W5T7"/>
<dbReference type="EMBL" id="CP158374">
    <property type="protein sequence ID" value="XBX81287.1"/>
    <property type="molecule type" value="Genomic_DNA"/>
</dbReference>
<evidence type="ECO:0000259" key="1">
    <source>
        <dbReference type="Pfam" id="PF00535"/>
    </source>
</evidence>
<gene>
    <name evidence="2" type="ORF">ABIQ69_11770</name>
</gene>
<dbReference type="InterPro" id="IPR050834">
    <property type="entry name" value="Glycosyltransf_2"/>
</dbReference>
<dbReference type="CDD" id="cd04196">
    <property type="entry name" value="GT_2_like_d"/>
    <property type="match status" value="1"/>
</dbReference>
<name>A0AAU7W5T7_9MICO</name>
<organism evidence="2">
    <name type="scientific">Agromyces sp. G08B096</name>
    <dbReference type="NCBI Taxonomy" id="3156399"/>
    <lineage>
        <taxon>Bacteria</taxon>
        <taxon>Bacillati</taxon>
        <taxon>Actinomycetota</taxon>
        <taxon>Actinomycetes</taxon>
        <taxon>Micrococcales</taxon>
        <taxon>Microbacteriaceae</taxon>
        <taxon>Agromyces</taxon>
    </lineage>
</organism>
<evidence type="ECO:0000313" key="2">
    <source>
        <dbReference type="EMBL" id="XBX81287.1"/>
    </source>
</evidence>
<proteinExistence type="predicted"/>
<dbReference type="InterPro" id="IPR001173">
    <property type="entry name" value="Glyco_trans_2-like"/>
</dbReference>
<dbReference type="PANTHER" id="PTHR43685">
    <property type="entry name" value="GLYCOSYLTRANSFERASE"/>
    <property type="match status" value="1"/>
</dbReference>